<name>G2J9Q3_9BURK</name>
<organism evidence="1 2">
    <name type="scientific">Candidatus Glomeribacter gigasporarum BEG34</name>
    <dbReference type="NCBI Taxonomy" id="1070319"/>
    <lineage>
        <taxon>Bacteria</taxon>
        <taxon>Pseudomonadati</taxon>
        <taxon>Pseudomonadota</taxon>
        <taxon>Betaproteobacteria</taxon>
        <taxon>Burkholderiales</taxon>
        <taxon>Burkholderiaceae</taxon>
        <taxon>Candidatus Glomeribacter</taxon>
    </lineage>
</organism>
<comment type="caution">
    <text evidence="1">The sequence shown here is derived from an EMBL/GenBank/DDBJ whole genome shotgun (WGS) entry which is preliminary data.</text>
</comment>
<evidence type="ECO:0000313" key="2">
    <source>
        <dbReference type="Proteomes" id="UP000054051"/>
    </source>
</evidence>
<dbReference type="EMBL" id="CAFB01000041">
    <property type="protein sequence ID" value="CCD29500.1"/>
    <property type="molecule type" value="Genomic_DNA"/>
</dbReference>
<sequence>MSEDRRLKAASFKLAEQRDFKAILDHPDLRDQWNRETLIKIVNDKLYLKDFHFDRMIFENPHLLSLLSKEDRIAIAVRNEACRKIMLNDPKYKEEFTLPNVNQIYEKMPPRTYEFAKEDFVRFEYADIQAAFSQKEIDDFNSPYGETERDFEVSVDDFV</sequence>
<keyword evidence="2" id="KW-1185">Reference proteome</keyword>
<protein>
    <submittedName>
        <fullName evidence="1">Uncharacterized protein</fullName>
    </submittedName>
</protein>
<accession>G2J9Q3</accession>
<evidence type="ECO:0000313" key="1">
    <source>
        <dbReference type="EMBL" id="CCD29500.1"/>
    </source>
</evidence>
<dbReference type="AlphaFoldDB" id="G2J9Q3"/>
<reference evidence="1 2" key="1">
    <citation type="submission" date="2011-08" db="EMBL/GenBank/DDBJ databases">
        <title>The genome of the obligate endobacterium of an arbuscular mycorrhizal fungus reveals an interphylum network of nutritional interactions.</title>
        <authorList>
            <person name="Ghignone S."/>
            <person name="Salvioli A."/>
            <person name="Anca I."/>
            <person name="Lumini E."/>
            <person name="Ortu G."/>
            <person name="Petiti L."/>
            <person name="Cruveiller S."/>
            <person name="Bianciotto V."/>
            <person name="Piffanelli P."/>
            <person name="Lanfranco L."/>
            <person name="Bonfante P."/>
        </authorList>
    </citation>
    <scope>NUCLEOTIDE SEQUENCE [LARGE SCALE GENOMIC DNA]</scope>
    <source>
        <strain evidence="1 2">BEG34</strain>
    </source>
</reference>
<proteinExistence type="predicted"/>
<dbReference type="Proteomes" id="UP000054051">
    <property type="component" value="Unassembled WGS sequence"/>
</dbReference>
<gene>
    <name evidence="1" type="ORF">CAGGBEG34_240074</name>
</gene>